<dbReference type="EMBL" id="JAAVJD010000145">
    <property type="protein sequence ID" value="NJQ07271.1"/>
    <property type="molecule type" value="Genomic_DNA"/>
</dbReference>
<keyword evidence="6 8" id="KW-0472">Membrane</keyword>
<keyword evidence="4 8" id="KW-0812">Transmembrane</keyword>
<name>A0A7X6I048_9ACTN</name>
<evidence type="ECO:0000256" key="5">
    <source>
        <dbReference type="ARBA" id="ARBA00022989"/>
    </source>
</evidence>
<dbReference type="Pfam" id="PF02397">
    <property type="entry name" value="Bac_transf"/>
    <property type="match status" value="1"/>
</dbReference>
<reference evidence="10 11" key="1">
    <citation type="submission" date="2020-03" db="EMBL/GenBank/DDBJ databases">
        <title>Draft genome of Streptomyces sp. ventii, isolated from the Axial Seamount in the Pacific Ocean, and resequencing of the two type strains Streptomyces lonarensis strain NCL 716 and Streptomyces bohaiensis strain 11A07.</title>
        <authorList>
            <person name="Loughran R.M."/>
            <person name="Pfannmuller K.M."/>
            <person name="Wasson B.J."/>
            <person name="Deadmond M.C."/>
            <person name="Paddock B.E."/>
            <person name="Koyack M.J."/>
            <person name="Gallegos D.A."/>
            <person name="Mitchell E.A."/>
            <person name="Ushijima B."/>
            <person name="Saw J.H."/>
            <person name="Mcphail K.L."/>
            <person name="Videau P."/>
        </authorList>
    </citation>
    <scope>NUCLEOTIDE SEQUENCE [LARGE SCALE GENOMIC DNA]</scope>
    <source>
        <strain evidence="10 11">NCL716</strain>
    </source>
</reference>
<dbReference type="PANTHER" id="PTHR30576">
    <property type="entry name" value="COLANIC BIOSYNTHESIS UDP-GLUCOSE LIPID CARRIER TRANSFERASE"/>
    <property type="match status" value="1"/>
</dbReference>
<organism evidence="10 11">
    <name type="scientific">Streptomyces lonarensis</name>
    <dbReference type="NCBI Taxonomy" id="700599"/>
    <lineage>
        <taxon>Bacteria</taxon>
        <taxon>Bacillati</taxon>
        <taxon>Actinomycetota</taxon>
        <taxon>Actinomycetes</taxon>
        <taxon>Kitasatosporales</taxon>
        <taxon>Streptomycetaceae</taxon>
        <taxon>Streptomyces</taxon>
    </lineage>
</organism>
<evidence type="ECO:0000256" key="4">
    <source>
        <dbReference type="ARBA" id="ARBA00022692"/>
    </source>
</evidence>
<accession>A0A7X6I048</accession>
<comment type="subcellular location">
    <subcellularLocation>
        <location evidence="1">Membrane</location>
        <topology evidence="1">Multi-pass membrane protein</topology>
    </subcellularLocation>
</comment>
<dbReference type="InterPro" id="IPR017475">
    <property type="entry name" value="EPS_sugar_tfrase"/>
</dbReference>
<feature type="compositionally biased region" description="Low complexity" evidence="7">
    <location>
        <begin position="1"/>
        <end position="33"/>
    </location>
</feature>
<feature type="transmembrane region" description="Helical" evidence="8">
    <location>
        <begin position="178"/>
        <end position="200"/>
    </location>
</feature>
<dbReference type="GO" id="GO:0016780">
    <property type="term" value="F:phosphotransferase activity, for other substituted phosphate groups"/>
    <property type="evidence" value="ECO:0007669"/>
    <property type="project" value="TreeGrafter"/>
</dbReference>
<dbReference type="InterPro" id="IPR003362">
    <property type="entry name" value="Bact_transf"/>
</dbReference>
<sequence>MLRPEAPVGPNAPATAAAATAPPARQPLAPAGAERGDGVVPAQHSGGNATAAPSLTATAAEPASTGVPESAIAAAVAEVPAACPRRPRRHSLAVALIAADAVTAVAVVVPLLGRTSATLWLVLVALLVMVTLHLRAGLHRADPFTTALAELPRIAAQSTVGWCVAQTVLVAADAPSAPVLPFLAVVALYPPAVCAARAAVRGARRRTHRRRPRPAVVIAGGPGGGALAGVLGDHPEYGMRPVAVVVPPAHRDAPAPPPGAPGTTAAPAGPPRLSGGDLGAVATLLDGEQVLDAFVVRGPAEPEDPELLELCHRMGCTVWLVEVGPGLSATTGGRAAVPPAGHLWGFACRRLDPPAATPGTVARIAKRGLDIGGAATLLLVAAPLLLGCALAVRLADGPGVLFRQQRIGQDGRPFVILKFRSIRPSDDAEAATRWNVAGDRRMSRVGSLLRRTSLDELPQLWNVLRGDMSLVGPRPERPHFVAEFSRSHPGYARRHRMPAGLTGLAQVSGLRGDTSIEERARFDNHYIDTWSLWQDVSIMLRTSVGCFRCGGS</sequence>
<feature type="region of interest" description="Disordered" evidence="7">
    <location>
        <begin position="1"/>
        <end position="51"/>
    </location>
</feature>
<evidence type="ECO:0000259" key="9">
    <source>
        <dbReference type="Pfam" id="PF02397"/>
    </source>
</evidence>
<evidence type="ECO:0000256" key="1">
    <source>
        <dbReference type="ARBA" id="ARBA00004141"/>
    </source>
</evidence>
<evidence type="ECO:0000256" key="3">
    <source>
        <dbReference type="ARBA" id="ARBA00022679"/>
    </source>
</evidence>
<protein>
    <submittedName>
        <fullName evidence="10">Sugar transferase</fullName>
    </submittedName>
</protein>
<dbReference type="AlphaFoldDB" id="A0A7X6I048"/>
<dbReference type="PANTHER" id="PTHR30576:SF0">
    <property type="entry name" value="UNDECAPRENYL-PHOSPHATE N-ACETYLGALACTOSAMINYL 1-PHOSPHATE TRANSFERASE-RELATED"/>
    <property type="match status" value="1"/>
</dbReference>
<comment type="similarity">
    <text evidence="2">Belongs to the bacterial sugar transferase family.</text>
</comment>
<evidence type="ECO:0000256" key="7">
    <source>
        <dbReference type="SAM" id="MobiDB-lite"/>
    </source>
</evidence>
<evidence type="ECO:0000313" key="10">
    <source>
        <dbReference type="EMBL" id="NJQ07271.1"/>
    </source>
</evidence>
<keyword evidence="11" id="KW-1185">Reference proteome</keyword>
<comment type="caution">
    <text evidence="10">The sequence shown here is derived from an EMBL/GenBank/DDBJ whole genome shotgun (WGS) entry which is preliminary data.</text>
</comment>
<dbReference type="Proteomes" id="UP000578686">
    <property type="component" value="Unassembled WGS sequence"/>
</dbReference>
<evidence type="ECO:0000256" key="2">
    <source>
        <dbReference type="ARBA" id="ARBA00006464"/>
    </source>
</evidence>
<proteinExistence type="inferred from homology"/>
<dbReference type="NCBIfam" id="TIGR03025">
    <property type="entry name" value="EPS_sugtrans"/>
    <property type="match status" value="1"/>
</dbReference>
<feature type="transmembrane region" description="Helical" evidence="8">
    <location>
        <begin position="117"/>
        <end position="134"/>
    </location>
</feature>
<dbReference type="GO" id="GO:0016020">
    <property type="term" value="C:membrane"/>
    <property type="evidence" value="ECO:0007669"/>
    <property type="project" value="UniProtKB-SubCell"/>
</dbReference>
<keyword evidence="3 10" id="KW-0808">Transferase</keyword>
<evidence type="ECO:0000256" key="8">
    <source>
        <dbReference type="SAM" id="Phobius"/>
    </source>
</evidence>
<gene>
    <name evidence="10" type="ORF">HCN56_17175</name>
</gene>
<keyword evidence="5 8" id="KW-1133">Transmembrane helix</keyword>
<evidence type="ECO:0000256" key="6">
    <source>
        <dbReference type="ARBA" id="ARBA00023136"/>
    </source>
</evidence>
<feature type="domain" description="Bacterial sugar transferase" evidence="9">
    <location>
        <begin position="366"/>
        <end position="544"/>
    </location>
</feature>
<evidence type="ECO:0000313" key="11">
    <source>
        <dbReference type="Proteomes" id="UP000578686"/>
    </source>
</evidence>
<feature type="transmembrane region" description="Helical" evidence="8">
    <location>
        <begin position="92"/>
        <end position="111"/>
    </location>
</feature>
<feature type="region of interest" description="Disordered" evidence="7">
    <location>
        <begin position="249"/>
        <end position="273"/>
    </location>
</feature>
<feature type="transmembrane region" description="Helical" evidence="8">
    <location>
        <begin position="371"/>
        <end position="395"/>
    </location>
</feature>